<dbReference type="Gene3D" id="3.40.1350.10">
    <property type="match status" value="1"/>
</dbReference>
<dbReference type="RefSeq" id="XP_021844251.1">
    <property type="nucleotide sequence ID" value="XM_021988559.2"/>
</dbReference>
<dbReference type="GO" id="GO:0016818">
    <property type="term" value="F:hydrolase activity, acting on acid anhydrides, in phosphorus-containing anhydrides"/>
    <property type="evidence" value="ECO:0007669"/>
    <property type="project" value="InterPro"/>
</dbReference>
<dbReference type="SMART" id="SM00734">
    <property type="entry name" value="ZnF_Rad18"/>
    <property type="match status" value="1"/>
</dbReference>
<dbReference type="Pfam" id="PF08797">
    <property type="entry name" value="HIRAN"/>
    <property type="match status" value="1"/>
</dbReference>
<evidence type="ECO:0000256" key="3">
    <source>
        <dbReference type="ARBA" id="ARBA00022722"/>
    </source>
</evidence>
<comment type="subcellular location">
    <subcellularLocation>
        <location evidence="12">Nucleus</location>
    </subcellularLocation>
</comment>
<evidence type="ECO:0000259" key="16">
    <source>
        <dbReference type="SMART" id="SM00990"/>
    </source>
</evidence>
<dbReference type="GO" id="GO:0036297">
    <property type="term" value="P:interstrand cross-link repair"/>
    <property type="evidence" value="ECO:0000318"/>
    <property type="project" value="GO_Central"/>
</dbReference>
<evidence type="ECO:0000256" key="7">
    <source>
        <dbReference type="ARBA" id="ARBA00022801"/>
    </source>
</evidence>
<dbReference type="InterPro" id="IPR011856">
    <property type="entry name" value="tRNA_endonuc-like_dom_sf"/>
</dbReference>
<dbReference type="Pfam" id="PF21315">
    <property type="entry name" value="FAN1_HTH"/>
    <property type="match status" value="1"/>
</dbReference>
<evidence type="ECO:0000256" key="11">
    <source>
        <dbReference type="ARBA" id="ARBA00023211"/>
    </source>
</evidence>
<dbReference type="KEGG" id="soe:110784141"/>
<evidence type="ECO:0000256" key="12">
    <source>
        <dbReference type="RuleBase" id="RU365033"/>
    </source>
</evidence>
<feature type="compositionally biased region" description="Polar residues" evidence="13">
    <location>
        <begin position="162"/>
        <end position="180"/>
    </location>
</feature>
<keyword evidence="4 12" id="KW-0479">Metal-binding</keyword>
<keyword evidence="3 12" id="KW-0540">Nuclease</keyword>
<dbReference type="InterPro" id="IPR049125">
    <property type="entry name" value="FAN1-like_WH"/>
</dbReference>
<evidence type="ECO:0000313" key="18">
    <source>
        <dbReference type="RefSeq" id="XP_021844251.1"/>
    </source>
</evidence>
<keyword evidence="5 12" id="KW-0227">DNA damage</keyword>
<dbReference type="GO" id="GO:0005634">
    <property type="term" value="C:nucleus"/>
    <property type="evidence" value="ECO:0000318"/>
    <property type="project" value="GO_Central"/>
</dbReference>
<dbReference type="SMART" id="SM00990">
    <property type="entry name" value="VRR_NUC"/>
    <property type="match status" value="1"/>
</dbReference>
<evidence type="ECO:0000256" key="8">
    <source>
        <dbReference type="ARBA" id="ARBA00022833"/>
    </source>
</evidence>
<dbReference type="PANTHER" id="PTHR15749:SF4">
    <property type="entry name" value="FANCONI-ASSOCIATED NUCLEASE 1"/>
    <property type="match status" value="1"/>
</dbReference>
<keyword evidence="7 12" id="KW-0378">Hydrolase</keyword>
<evidence type="ECO:0000256" key="2">
    <source>
        <dbReference type="ARBA" id="ARBA00005533"/>
    </source>
</evidence>
<keyword evidence="9 12" id="KW-0460">Magnesium</keyword>
<gene>
    <name evidence="18" type="primary">LOC110784141</name>
</gene>
<dbReference type="Pfam" id="PF21170">
    <property type="entry name" value="FAN1_TPR"/>
    <property type="match status" value="1"/>
</dbReference>
<dbReference type="AlphaFoldDB" id="A0A9R0I7S4"/>
<reference evidence="17" key="1">
    <citation type="journal article" date="2021" name="Nat. Commun.">
        <title>Genomic analyses provide insights into spinach domestication and the genetic basis of agronomic traits.</title>
        <authorList>
            <person name="Cai X."/>
            <person name="Sun X."/>
            <person name="Xu C."/>
            <person name="Sun H."/>
            <person name="Wang X."/>
            <person name="Ge C."/>
            <person name="Zhang Z."/>
            <person name="Wang Q."/>
            <person name="Fei Z."/>
            <person name="Jiao C."/>
            <person name="Wang Q."/>
        </authorList>
    </citation>
    <scope>NUCLEOTIDE SEQUENCE [LARGE SCALE GENOMIC DNA]</scope>
    <source>
        <strain evidence="17">cv. Varoflay</strain>
    </source>
</reference>
<dbReference type="Proteomes" id="UP000813463">
    <property type="component" value="Chromosome 3"/>
</dbReference>
<evidence type="ECO:0000259" key="14">
    <source>
        <dbReference type="SMART" id="SM00734"/>
    </source>
</evidence>
<dbReference type="SMART" id="SM00910">
    <property type="entry name" value="HIRAN"/>
    <property type="match status" value="1"/>
</dbReference>
<feature type="domain" description="HIRAN" evidence="15">
    <location>
        <begin position="230"/>
        <end position="326"/>
    </location>
</feature>
<evidence type="ECO:0000259" key="15">
    <source>
        <dbReference type="SMART" id="SM00910"/>
    </source>
</evidence>
<keyword evidence="17" id="KW-1185">Reference proteome</keyword>
<name>A0A9R0I7S4_SPIOL</name>
<dbReference type="GO" id="GO:0004528">
    <property type="term" value="F:phosphodiesterase I activity"/>
    <property type="evidence" value="ECO:0007669"/>
    <property type="project" value="UniProtKB-EC"/>
</dbReference>
<organism evidence="17 18">
    <name type="scientific">Spinacia oleracea</name>
    <name type="common">Spinach</name>
    <dbReference type="NCBI Taxonomy" id="3562"/>
    <lineage>
        <taxon>Eukaryota</taxon>
        <taxon>Viridiplantae</taxon>
        <taxon>Streptophyta</taxon>
        <taxon>Embryophyta</taxon>
        <taxon>Tracheophyta</taxon>
        <taxon>Spermatophyta</taxon>
        <taxon>Magnoliopsida</taxon>
        <taxon>eudicotyledons</taxon>
        <taxon>Gunneridae</taxon>
        <taxon>Pentapetalae</taxon>
        <taxon>Caryophyllales</taxon>
        <taxon>Chenopodiaceae</taxon>
        <taxon>Chenopodioideae</taxon>
        <taxon>Anserineae</taxon>
        <taxon>Spinacia</taxon>
    </lineage>
</organism>
<feature type="domain" description="UBZ4-type" evidence="14">
    <location>
        <begin position="72"/>
        <end position="97"/>
    </location>
</feature>
<evidence type="ECO:0000256" key="5">
    <source>
        <dbReference type="ARBA" id="ARBA00022763"/>
    </source>
</evidence>
<feature type="domain" description="VRR-NUC" evidence="16">
    <location>
        <begin position="853"/>
        <end position="970"/>
    </location>
</feature>
<keyword evidence="12" id="KW-0539">Nucleus</keyword>
<comment type="function">
    <text evidence="12">Nuclease required for the repair of DNA interstrand cross-links (ICL). Acts as a 5'-3' exonuclease that anchors at a cut end of DNA and cleaves DNA successively at every third nucleotide, allowing to excise an ICL from one strand through flanking incisions.</text>
</comment>
<evidence type="ECO:0000256" key="6">
    <source>
        <dbReference type="ARBA" id="ARBA00022771"/>
    </source>
</evidence>
<dbReference type="Pfam" id="PF08774">
    <property type="entry name" value="VRR_NUC"/>
    <property type="match status" value="1"/>
</dbReference>
<dbReference type="CDD" id="cd22326">
    <property type="entry name" value="FAN1-like"/>
    <property type="match status" value="1"/>
</dbReference>
<keyword evidence="8" id="KW-0862">Zinc</keyword>
<feature type="region of interest" description="Disordered" evidence="13">
    <location>
        <begin position="162"/>
        <end position="195"/>
    </location>
</feature>
<accession>A0A9R0I7S4</accession>
<dbReference type="InterPro" id="IPR033315">
    <property type="entry name" value="Fan1-like"/>
</dbReference>
<comment type="catalytic activity">
    <reaction evidence="1 12">
        <text>Hydrolytically removes 5'-nucleotides successively from the 3'-hydroxy termini of 3'-hydroxy-terminated oligonucleotides.</text>
        <dbReference type="EC" id="3.1.4.1"/>
    </reaction>
</comment>
<proteinExistence type="inferred from homology"/>
<evidence type="ECO:0000256" key="4">
    <source>
        <dbReference type="ARBA" id="ARBA00022723"/>
    </source>
</evidence>
<dbReference type="InterPro" id="IPR006642">
    <property type="entry name" value="Rad18_UBZ4"/>
</dbReference>
<keyword evidence="11 12" id="KW-0464">Manganese</keyword>
<sequence length="974" mass="109272">MLKGRESLRRIIGKRRRVLPNLPRILSSSPTSSSNSLKNGNDKLIIHDSAITNADSNSIDVVSEAVDTSNDFVTCPVCSSQIRGDDRTVNSHLDFCLVKGTKRKLSQRTLLQFSFSSKLKSSKCANEGVHAETSVIQDCDPTKDDLPQLTSISTDEVTCAKSQGEMTRPQDGTSSESSLALESVTEHAESSEKNIGVDNNDEIVYSYSVPLESGAPNFDVEGILTELSEMALETYIVGRKYVDTAEVVSGACICFLRDPTNIKDQNAIKVVSPDSDSGRVLGFLPRELAQHLSPLIDKYQLNFKGVITSVPKNSLDIVPVEIMCLNAASCNDVEKDDVPMLKSLCVNIFRLMKSGKICPSTPIKYQENFRLMMEGALKGNLCLFTDAEKLFLDSFSSMSDDSQRLFVRLYTRKGPWFRISSFSYPEILDYQQAVNELSEASYACSFGHKSEVNDNDMEELLNVLTVNELSEILKILKKVILQDSKIVLRKKELIALLYSSYKDGLCPLLPSLIADRTATCVRISPFAESLLWRVQRLFFLDGEQDLSSFLLVDLQILKYPEYKCTISCPVFCSRNDLLAYEEAIEVAQVMDQSLDEGNSKLVLQCIEIAEYQLSSYFKMKNQALPLESEAPFLQRFSAAWVNSKVVLLGVSFHEQERRYQDAIKLLKLLLNCYTSDGRRGYWTLRLSIDLEHTGCIEESLSVAEDGVLDPWVRAGSRMALQRRVIRLGKPPRRWKAPSYAASVKRKITEVQIHGRPLNGKVGTKSRFYGEDGEQCGVEELALQFYAGEGGGWQGVHAESGIWLTIYGLLMWDVIFSDVPNTFRTKFQNSPLDMDSDSFYDTRKTIIEPQLQNIHEGMAEAILIMSWELHQGTLCRGVNWERNSLSELRAAVTCIGGPCLANLCRLLAQDYRSWTSGMPDLLLWRFNGDYKGEAKLVEVKGPKDRLSEQQRAWLLILMDCGFTAEVCKVNPPLQQ</sequence>
<dbReference type="OrthoDB" id="76364at2759"/>
<dbReference type="GO" id="GO:0070336">
    <property type="term" value="F:flap-structured DNA binding"/>
    <property type="evidence" value="ECO:0000318"/>
    <property type="project" value="GO_Central"/>
</dbReference>
<comment type="cofactor">
    <cofactor evidence="12">
        <name>Mg(2+)</name>
        <dbReference type="ChEBI" id="CHEBI:18420"/>
    </cofactor>
    <cofactor evidence="12">
        <name>Mn(2+)</name>
        <dbReference type="ChEBI" id="CHEBI:29035"/>
    </cofactor>
</comment>
<dbReference type="EC" id="3.1.4.1" evidence="12"/>
<protein>
    <recommendedName>
        <fullName evidence="12">Fanconi-associated nuclease</fullName>
        <ecNumber evidence="12">3.1.4.1</ecNumber>
    </recommendedName>
</protein>
<evidence type="ECO:0000256" key="10">
    <source>
        <dbReference type="ARBA" id="ARBA00023204"/>
    </source>
</evidence>
<dbReference type="Gene3D" id="3.30.70.2330">
    <property type="match status" value="1"/>
</dbReference>
<reference evidence="18" key="2">
    <citation type="submission" date="2025-08" db="UniProtKB">
        <authorList>
            <consortium name="RefSeq"/>
        </authorList>
    </citation>
    <scope>IDENTIFICATION</scope>
    <source>
        <tissue evidence="18">Leaf</tissue>
    </source>
</reference>
<evidence type="ECO:0000256" key="9">
    <source>
        <dbReference type="ARBA" id="ARBA00022842"/>
    </source>
</evidence>
<keyword evidence="10 12" id="KW-0234">DNA repair</keyword>
<dbReference type="InterPro" id="IPR049132">
    <property type="entry name" value="FAN1-like_euk"/>
</dbReference>
<dbReference type="GO" id="GO:0008270">
    <property type="term" value="F:zinc ion binding"/>
    <property type="evidence" value="ECO:0007669"/>
    <property type="project" value="UniProtKB-KW"/>
</dbReference>
<dbReference type="GeneID" id="110784141"/>
<keyword evidence="6" id="KW-0863">Zinc-finger</keyword>
<dbReference type="PANTHER" id="PTHR15749">
    <property type="entry name" value="FANCONI-ASSOCIATED NUCLEASE 1"/>
    <property type="match status" value="1"/>
</dbReference>
<dbReference type="GO" id="GO:0017108">
    <property type="term" value="F:5'-flap endonuclease activity"/>
    <property type="evidence" value="ECO:0000318"/>
    <property type="project" value="GO_Central"/>
</dbReference>
<evidence type="ECO:0000313" key="17">
    <source>
        <dbReference type="Proteomes" id="UP000813463"/>
    </source>
</evidence>
<dbReference type="GO" id="GO:0008409">
    <property type="term" value="F:5'-3' exonuclease activity"/>
    <property type="evidence" value="ECO:0000318"/>
    <property type="project" value="GO_Central"/>
</dbReference>
<dbReference type="InterPro" id="IPR014883">
    <property type="entry name" value="VRR_NUC"/>
</dbReference>
<dbReference type="InterPro" id="IPR014905">
    <property type="entry name" value="HIRAN"/>
</dbReference>
<dbReference type="Gene3D" id="3.30.160.60">
    <property type="entry name" value="Classic Zinc Finger"/>
    <property type="match status" value="1"/>
</dbReference>
<comment type="similarity">
    <text evidence="2 12">Belongs to the FAN1 family.</text>
</comment>
<evidence type="ECO:0000256" key="1">
    <source>
        <dbReference type="ARBA" id="ARBA00000983"/>
    </source>
</evidence>
<dbReference type="InterPro" id="IPR049126">
    <property type="entry name" value="FAN1-like_TPR"/>
</dbReference>
<evidence type="ECO:0000256" key="13">
    <source>
        <dbReference type="SAM" id="MobiDB-lite"/>
    </source>
</evidence>